<dbReference type="Proteomes" id="UP000198953">
    <property type="component" value="Unassembled WGS sequence"/>
</dbReference>
<dbReference type="STRING" id="46177.SAMN05660976_04992"/>
<dbReference type="EMBL" id="FOBF01000012">
    <property type="protein sequence ID" value="SEM37876.1"/>
    <property type="molecule type" value="Genomic_DNA"/>
</dbReference>
<protein>
    <submittedName>
        <fullName evidence="1">Uncharacterized protein</fullName>
    </submittedName>
</protein>
<evidence type="ECO:0000313" key="1">
    <source>
        <dbReference type="EMBL" id="SEM37876.1"/>
    </source>
</evidence>
<dbReference type="AlphaFoldDB" id="A0A1H7XVF9"/>
<evidence type="ECO:0000313" key="2">
    <source>
        <dbReference type="Proteomes" id="UP000198953"/>
    </source>
</evidence>
<accession>A0A1H7XVF9</accession>
<name>A0A1H7XVF9_9ACTN</name>
<reference evidence="1 2" key="1">
    <citation type="submission" date="2016-10" db="EMBL/GenBank/DDBJ databases">
        <authorList>
            <person name="de Groot N.N."/>
        </authorList>
    </citation>
    <scope>NUCLEOTIDE SEQUENCE [LARGE SCALE GENOMIC DNA]</scope>
    <source>
        <strain evidence="1 2">DSM 43357</strain>
    </source>
</reference>
<gene>
    <name evidence="1" type="ORF">SAMN05660976_04992</name>
</gene>
<organism evidence="1 2">
    <name type="scientific">Nonomuraea pusilla</name>
    <dbReference type="NCBI Taxonomy" id="46177"/>
    <lineage>
        <taxon>Bacteria</taxon>
        <taxon>Bacillati</taxon>
        <taxon>Actinomycetota</taxon>
        <taxon>Actinomycetes</taxon>
        <taxon>Streptosporangiales</taxon>
        <taxon>Streptosporangiaceae</taxon>
        <taxon>Nonomuraea</taxon>
    </lineage>
</organism>
<keyword evidence="2" id="KW-1185">Reference proteome</keyword>
<sequence length="68" mass="7146">MMAESGIVRKRGSVCLTTAIQAHHQPEPLRTAPSMITVTGTATVMGRVMVTGRVMGRVMVTGTVMGMG</sequence>
<proteinExistence type="predicted"/>